<proteinExistence type="predicted"/>
<protein>
    <recommendedName>
        <fullName evidence="1">PurT/PurK-like preATP-grasp domain-containing protein</fullName>
    </recommendedName>
</protein>
<reference evidence="2" key="1">
    <citation type="submission" date="2018-05" db="EMBL/GenBank/DDBJ databases">
        <authorList>
            <person name="Lanie J.A."/>
            <person name="Ng W.-L."/>
            <person name="Kazmierczak K.M."/>
            <person name="Andrzejewski T.M."/>
            <person name="Davidsen T.M."/>
            <person name="Wayne K.J."/>
            <person name="Tettelin H."/>
            <person name="Glass J.I."/>
            <person name="Rusch D."/>
            <person name="Podicherti R."/>
            <person name="Tsui H.-C.T."/>
            <person name="Winkler M.E."/>
        </authorList>
    </citation>
    <scope>NUCLEOTIDE SEQUENCE</scope>
</reference>
<dbReference type="Pfam" id="PF22660">
    <property type="entry name" value="RS_preATP-grasp-like"/>
    <property type="match status" value="1"/>
</dbReference>
<name>A0A382NGQ5_9ZZZZ</name>
<dbReference type="EMBL" id="UINC01099470">
    <property type="protein sequence ID" value="SVC58771.1"/>
    <property type="molecule type" value="Genomic_DNA"/>
</dbReference>
<dbReference type="Gene3D" id="3.40.50.20">
    <property type="match status" value="1"/>
</dbReference>
<gene>
    <name evidence="2" type="ORF">METZ01_LOCUS311625</name>
</gene>
<organism evidence="2">
    <name type="scientific">marine metagenome</name>
    <dbReference type="NCBI Taxonomy" id="408172"/>
    <lineage>
        <taxon>unclassified sequences</taxon>
        <taxon>metagenomes</taxon>
        <taxon>ecological metagenomes</taxon>
    </lineage>
</organism>
<dbReference type="InterPro" id="IPR016185">
    <property type="entry name" value="PreATP-grasp_dom_sf"/>
</dbReference>
<dbReference type="AlphaFoldDB" id="A0A382NGQ5"/>
<evidence type="ECO:0000313" key="2">
    <source>
        <dbReference type="EMBL" id="SVC58771.1"/>
    </source>
</evidence>
<dbReference type="SUPFAM" id="SSF52440">
    <property type="entry name" value="PreATP-grasp domain"/>
    <property type="match status" value="1"/>
</dbReference>
<evidence type="ECO:0000259" key="1">
    <source>
        <dbReference type="Pfam" id="PF22660"/>
    </source>
</evidence>
<sequence>MLGGGQLGGFFAEAALRMGYKVAVWDPSETAPAKRFATHKFNTPF</sequence>
<feature type="non-terminal residue" evidence="2">
    <location>
        <position position="45"/>
    </location>
</feature>
<accession>A0A382NGQ5</accession>
<dbReference type="InterPro" id="IPR054350">
    <property type="entry name" value="PurT/PurK_preATP-grasp"/>
</dbReference>
<feature type="domain" description="PurT/PurK-like preATP-grasp" evidence="1">
    <location>
        <begin position="1"/>
        <end position="43"/>
    </location>
</feature>